<gene>
    <name evidence="2" type="ORF">R1flu_010834</name>
</gene>
<evidence type="ECO:0000313" key="2">
    <source>
        <dbReference type="EMBL" id="KAL2643247.1"/>
    </source>
</evidence>
<dbReference type="Proteomes" id="UP001605036">
    <property type="component" value="Unassembled WGS sequence"/>
</dbReference>
<sequence>MIIGSSPSQGESGESGSSATDVIKLFNDTQKNMMYLNKQRLNAIEEVQKTRRDNEDLIARIAQLEAEYQASVGECEVLNKRLQALGVG</sequence>
<dbReference type="EMBL" id="JBHFFA010000002">
    <property type="protein sequence ID" value="KAL2643247.1"/>
    <property type="molecule type" value="Genomic_DNA"/>
</dbReference>
<evidence type="ECO:0000313" key="3">
    <source>
        <dbReference type="Proteomes" id="UP001605036"/>
    </source>
</evidence>
<evidence type="ECO:0008006" key="4">
    <source>
        <dbReference type="Google" id="ProtNLM"/>
    </source>
</evidence>
<keyword evidence="3" id="KW-1185">Reference proteome</keyword>
<proteinExistence type="predicted"/>
<organism evidence="2 3">
    <name type="scientific">Riccia fluitans</name>
    <dbReference type="NCBI Taxonomy" id="41844"/>
    <lineage>
        <taxon>Eukaryota</taxon>
        <taxon>Viridiplantae</taxon>
        <taxon>Streptophyta</taxon>
        <taxon>Embryophyta</taxon>
        <taxon>Marchantiophyta</taxon>
        <taxon>Marchantiopsida</taxon>
        <taxon>Marchantiidae</taxon>
        <taxon>Marchantiales</taxon>
        <taxon>Ricciaceae</taxon>
        <taxon>Riccia</taxon>
    </lineage>
</organism>
<feature type="coiled-coil region" evidence="1">
    <location>
        <begin position="47"/>
        <end position="81"/>
    </location>
</feature>
<protein>
    <recommendedName>
        <fullName evidence="4">BZIP transcription factor</fullName>
    </recommendedName>
</protein>
<dbReference type="AlphaFoldDB" id="A0ABD1ZA99"/>
<evidence type="ECO:0000256" key="1">
    <source>
        <dbReference type="SAM" id="Coils"/>
    </source>
</evidence>
<keyword evidence="1" id="KW-0175">Coiled coil</keyword>
<accession>A0ABD1ZA99</accession>
<name>A0ABD1ZA99_9MARC</name>
<reference evidence="2 3" key="1">
    <citation type="submission" date="2024-09" db="EMBL/GenBank/DDBJ databases">
        <title>Chromosome-scale assembly of Riccia fluitans.</title>
        <authorList>
            <person name="Paukszto L."/>
            <person name="Sawicki J."/>
            <person name="Karawczyk K."/>
            <person name="Piernik-Szablinska J."/>
            <person name="Szczecinska M."/>
            <person name="Mazdziarz M."/>
        </authorList>
    </citation>
    <scope>NUCLEOTIDE SEQUENCE [LARGE SCALE GENOMIC DNA]</scope>
    <source>
        <strain evidence="2">Rf_01</strain>
        <tissue evidence="2">Aerial parts of the thallus</tissue>
    </source>
</reference>
<comment type="caution">
    <text evidence="2">The sequence shown here is derived from an EMBL/GenBank/DDBJ whole genome shotgun (WGS) entry which is preliminary data.</text>
</comment>